<accession>A0A062U9I5</accession>
<evidence type="ECO:0000256" key="7">
    <source>
        <dbReference type="ARBA" id="ARBA00023136"/>
    </source>
</evidence>
<evidence type="ECO:0000313" key="11">
    <source>
        <dbReference type="EMBL" id="KCZ53249.1"/>
    </source>
</evidence>
<name>A0A062U9I5_9PROT</name>
<dbReference type="Pfam" id="PF02397">
    <property type="entry name" value="Bac_transf"/>
    <property type="match status" value="1"/>
</dbReference>
<keyword evidence="12" id="KW-1185">Reference proteome</keyword>
<evidence type="ECO:0000256" key="8">
    <source>
        <dbReference type="ARBA" id="ARBA00023169"/>
    </source>
</evidence>
<dbReference type="Proteomes" id="UP000027037">
    <property type="component" value="Unassembled WGS sequence"/>
</dbReference>
<keyword evidence="5 9" id="KW-0812">Transmembrane</keyword>
<feature type="domain" description="Bacterial sugar transferase" evidence="10">
    <location>
        <begin position="34"/>
        <end position="225"/>
    </location>
</feature>
<proteinExistence type="inferred from homology"/>
<evidence type="ECO:0000256" key="2">
    <source>
        <dbReference type="ARBA" id="ARBA00006464"/>
    </source>
</evidence>
<feature type="transmembrane region" description="Helical" evidence="9">
    <location>
        <begin position="39"/>
        <end position="60"/>
    </location>
</feature>
<dbReference type="PANTHER" id="PTHR30576">
    <property type="entry name" value="COLANIC BIOSYNTHESIS UDP-GLUCOSE LIPID CARRIER TRANSFERASE"/>
    <property type="match status" value="1"/>
</dbReference>
<dbReference type="EMBL" id="AWFF01000055">
    <property type="protein sequence ID" value="KCZ53249.1"/>
    <property type="molecule type" value="Genomic_DNA"/>
</dbReference>
<organism evidence="11 12">
    <name type="scientific">Hyphomonas beringensis</name>
    <dbReference type="NCBI Taxonomy" id="1280946"/>
    <lineage>
        <taxon>Bacteria</taxon>
        <taxon>Pseudomonadati</taxon>
        <taxon>Pseudomonadota</taxon>
        <taxon>Alphaproteobacteria</taxon>
        <taxon>Hyphomonadales</taxon>
        <taxon>Hyphomonadaceae</taxon>
        <taxon>Hyphomonas</taxon>
    </lineage>
</organism>
<evidence type="ECO:0000256" key="9">
    <source>
        <dbReference type="SAM" id="Phobius"/>
    </source>
</evidence>
<dbReference type="GO" id="GO:0016780">
    <property type="term" value="F:phosphotransferase activity, for other substituted phosphate groups"/>
    <property type="evidence" value="ECO:0007669"/>
    <property type="project" value="TreeGrafter"/>
</dbReference>
<evidence type="ECO:0000256" key="3">
    <source>
        <dbReference type="ARBA" id="ARBA00022475"/>
    </source>
</evidence>
<keyword evidence="3" id="KW-1003">Cell membrane</keyword>
<evidence type="ECO:0000256" key="5">
    <source>
        <dbReference type="ARBA" id="ARBA00022692"/>
    </source>
</evidence>
<evidence type="ECO:0000259" key="10">
    <source>
        <dbReference type="Pfam" id="PF02397"/>
    </source>
</evidence>
<dbReference type="AlphaFoldDB" id="A0A062U9I5"/>
<keyword evidence="8" id="KW-0270">Exopolysaccharide synthesis</keyword>
<gene>
    <name evidence="11" type="ORF">HY29_17170</name>
</gene>
<keyword evidence="7 9" id="KW-0472">Membrane</keyword>
<protein>
    <recommendedName>
        <fullName evidence="10">Bacterial sugar transferase domain-containing protein</fullName>
    </recommendedName>
</protein>
<sequence length="231" mass="26234">MGLRLSKESREVEMATYANLHKKPVAPDTDQLAKRVLDFCVAGLALLFVAPLLLIVALLIRLEDGGPALFKQKRQGKNGETFYCYKLRSMVPDAAVRLQRLLETDPDARREWQETQKLTHDPRITRLGGFLRKSSIDELPQLFNILRGDMSIVGPRPIVENEIVKYGEYFQTYCSVRPGLTGLWQVRGRSDTSYDERVALDVEYANTRSFMTDIKIMMLTIPAVLNSKGAR</sequence>
<dbReference type="eggNOG" id="COG2148">
    <property type="taxonomic scope" value="Bacteria"/>
</dbReference>
<evidence type="ECO:0000256" key="4">
    <source>
        <dbReference type="ARBA" id="ARBA00022679"/>
    </source>
</evidence>
<dbReference type="PANTHER" id="PTHR30576:SF4">
    <property type="entry name" value="UNDECAPRENYL-PHOSPHATE GALACTOSE PHOSPHOTRANSFERASE"/>
    <property type="match status" value="1"/>
</dbReference>
<evidence type="ECO:0000256" key="6">
    <source>
        <dbReference type="ARBA" id="ARBA00022989"/>
    </source>
</evidence>
<dbReference type="GO" id="GO:0000271">
    <property type="term" value="P:polysaccharide biosynthetic process"/>
    <property type="evidence" value="ECO:0007669"/>
    <property type="project" value="UniProtKB-KW"/>
</dbReference>
<comment type="similarity">
    <text evidence="2">Belongs to the bacterial sugar transferase family.</text>
</comment>
<dbReference type="InterPro" id="IPR003362">
    <property type="entry name" value="Bact_transf"/>
</dbReference>
<keyword evidence="4" id="KW-0808">Transferase</keyword>
<dbReference type="GO" id="GO:0005886">
    <property type="term" value="C:plasma membrane"/>
    <property type="evidence" value="ECO:0007669"/>
    <property type="project" value="UniProtKB-SubCell"/>
</dbReference>
<comment type="caution">
    <text evidence="11">The sequence shown here is derived from an EMBL/GenBank/DDBJ whole genome shotgun (WGS) entry which is preliminary data.</text>
</comment>
<comment type="subcellular location">
    <subcellularLocation>
        <location evidence="1">Cell membrane</location>
    </subcellularLocation>
</comment>
<evidence type="ECO:0000313" key="12">
    <source>
        <dbReference type="Proteomes" id="UP000027037"/>
    </source>
</evidence>
<keyword evidence="6 9" id="KW-1133">Transmembrane helix</keyword>
<reference evidence="11 12" key="1">
    <citation type="journal article" date="2014" name="Antonie Van Leeuwenhoek">
        <title>Hyphomonas beringensis sp. nov. and Hyphomonas chukchiensis sp. nov., isolated from surface seawater of the Bering Sea and Chukchi Sea.</title>
        <authorList>
            <person name="Li C."/>
            <person name="Lai Q."/>
            <person name="Li G."/>
            <person name="Dong C."/>
            <person name="Wang J."/>
            <person name="Liao Y."/>
            <person name="Shao Z."/>
        </authorList>
    </citation>
    <scope>NUCLEOTIDE SEQUENCE [LARGE SCALE GENOMIC DNA]</scope>
    <source>
        <strain evidence="11 12">25B14_1</strain>
    </source>
</reference>
<evidence type="ECO:0000256" key="1">
    <source>
        <dbReference type="ARBA" id="ARBA00004236"/>
    </source>
</evidence>
<dbReference type="STRING" id="1280946.HY29_17170"/>
<dbReference type="RefSeq" id="WP_081811402.1">
    <property type="nucleotide sequence ID" value="NZ_AWFF01000055.1"/>
</dbReference>
<dbReference type="PATRIC" id="fig|1280946.3.peg.2722"/>
<dbReference type="OrthoDB" id="9808602at2"/>